<dbReference type="PROSITE" id="PS51257">
    <property type="entry name" value="PROKAR_LIPOPROTEIN"/>
    <property type="match status" value="1"/>
</dbReference>
<evidence type="ECO:0000313" key="5">
    <source>
        <dbReference type="Proteomes" id="UP000269544"/>
    </source>
</evidence>
<evidence type="ECO:0000313" key="4">
    <source>
        <dbReference type="EMBL" id="VEJ34249.1"/>
    </source>
</evidence>
<name>A0A448UZH3_9FIRM</name>
<organism evidence="4 5">
    <name type="scientific">Aedoeadaptatus ivorii</name>
    <dbReference type="NCBI Taxonomy" id="54006"/>
    <lineage>
        <taxon>Bacteria</taxon>
        <taxon>Bacillati</taxon>
        <taxon>Bacillota</taxon>
        <taxon>Tissierellia</taxon>
        <taxon>Tissierellales</taxon>
        <taxon>Peptoniphilaceae</taxon>
        <taxon>Aedoeadaptatus</taxon>
    </lineage>
</organism>
<protein>
    <recommendedName>
        <fullName evidence="3">PepSY domain-containing protein</fullName>
    </recommendedName>
</protein>
<keyword evidence="2" id="KW-0732">Signal</keyword>
<feature type="domain" description="PepSY" evidence="3">
    <location>
        <begin position="132"/>
        <end position="181"/>
    </location>
</feature>
<keyword evidence="5" id="KW-1185">Reference proteome</keyword>
<evidence type="ECO:0000259" key="3">
    <source>
        <dbReference type="Pfam" id="PF03413"/>
    </source>
</evidence>
<sequence>MKKLLPLLALSALLVACGPRAATEGADSPNAPTGAEKETGRQSEGFNPSDAEKSLMDVAETFLSEFPQGQITEIEYEADTGRFVVEGVMGEKEVSIEMPATGTKIVSKEEGREGDAAEAPVLDVGPLAEWKEAVERAQEERPEAPFEGFELHREGEKTVYEMEFEEADDLKMDAESLAILSDS</sequence>
<evidence type="ECO:0000256" key="2">
    <source>
        <dbReference type="SAM" id="SignalP"/>
    </source>
</evidence>
<dbReference type="Gene3D" id="3.10.450.40">
    <property type="match status" value="2"/>
</dbReference>
<dbReference type="Pfam" id="PF03413">
    <property type="entry name" value="PepSY"/>
    <property type="match status" value="1"/>
</dbReference>
<dbReference type="RefSeq" id="WP_126464544.1">
    <property type="nucleotide sequence ID" value="NZ_LR134523.1"/>
</dbReference>
<dbReference type="KEGG" id="piv:NCTC13079_00057"/>
<feature type="region of interest" description="Disordered" evidence="1">
    <location>
        <begin position="22"/>
        <end position="53"/>
    </location>
</feature>
<gene>
    <name evidence="4" type="ORF">NCTC13079_00057</name>
</gene>
<dbReference type="AlphaFoldDB" id="A0A448UZH3"/>
<accession>A0A448UZH3</accession>
<dbReference type="InterPro" id="IPR025711">
    <property type="entry name" value="PepSY"/>
</dbReference>
<feature type="signal peptide" evidence="2">
    <location>
        <begin position="1"/>
        <end position="21"/>
    </location>
</feature>
<feature type="chain" id="PRO_5019031518" description="PepSY domain-containing protein" evidence="2">
    <location>
        <begin position="22"/>
        <end position="183"/>
    </location>
</feature>
<evidence type="ECO:0000256" key="1">
    <source>
        <dbReference type="SAM" id="MobiDB-lite"/>
    </source>
</evidence>
<proteinExistence type="predicted"/>
<reference evidence="4 5" key="1">
    <citation type="submission" date="2018-12" db="EMBL/GenBank/DDBJ databases">
        <authorList>
            <consortium name="Pathogen Informatics"/>
        </authorList>
    </citation>
    <scope>NUCLEOTIDE SEQUENCE [LARGE SCALE GENOMIC DNA]</scope>
    <source>
        <strain evidence="4 5">NCTC13079</strain>
    </source>
</reference>
<dbReference type="Proteomes" id="UP000269544">
    <property type="component" value="Chromosome"/>
</dbReference>
<dbReference type="EMBL" id="LR134523">
    <property type="protein sequence ID" value="VEJ34249.1"/>
    <property type="molecule type" value="Genomic_DNA"/>
</dbReference>